<evidence type="ECO:0000313" key="4">
    <source>
        <dbReference type="Proteomes" id="UP000199169"/>
    </source>
</evidence>
<dbReference type="Proteomes" id="UP000199169">
    <property type="component" value="Unassembled WGS sequence"/>
</dbReference>
<dbReference type="STRING" id="1860102.ACCAA_1210004"/>
<dbReference type="InterPro" id="IPR001584">
    <property type="entry name" value="Integrase_cat-core"/>
</dbReference>
<organism evidence="3 4">
    <name type="scientific">Candidatus Accumulibacter aalborgensis</name>
    <dbReference type="NCBI Taxonomy" id="1860102"/>
    <lineage>
        <taxon>Bacteria</taxon>
        <taxon>Pseudomonadati</taxon>
        <taxon>Pseudomonadota</taxon>
        <taxon>Betaproteobacteria</taxon>
        <taxon>Candidatus Accumulibacter</taxon>
    </lineage>
</organism>
<comment type="similarity">
    <text evidence="1">Belongs to the transposase IS21/IS408/IS1162 family.</text>
</comment>
<name>A0A1A8XFJ7_9PROT</name>
<dbReference type="AlphaFoldDB" id="A0A1A8XFJ7"/>
<dbReference type="Pfam" id="PF22483">
    <property type="entry name" value="Mu-transpos_C_2"/>
    <property type="match status" value="1"/>
</dbReference>
<dbReference type="PANTHER" id="PTHR35004:SF8">
    <property type="entry name" value="TRANSPOSASE RV3428C-RELATED"/>
    <property type="match status" value="1"/>
</dbReference>
<dbReference type="InterPro" id="IPR012337">
    <property type="entry name" value="RNaseH-like_sf"/>
</dbReference>
<dbReference type="PROSITE" id="PS50994">
    <property type="entry name" value="INTEGRASE"/>
    <property type="match status" value="1"/>
</dbReference>
<keyword evidence="4" id="KW-1185">Reference proteome</keyword>
<evidence type="ECO:0000256" key="1">
    <source>
        <dbReference type="ARBA" id="ARBA00009277"/>
    </source>
</evidence>
<proteinExistence type="inferred from homology"/>
<dbReference type="GO" id="GO:0003676">
    <property type="term" value="F:nucleic acid binding"/>
    <property type="evidence" value="ECO:0007669"/>
    <property type="project" value="InterPro"/>
</dbReference>
<dbReference type="GO" id="GO:0015074">
    <property type="term" value="P:DNA integration"/>
    <property type="evidence" value="ECO:0007669"/>
    <property type="project" value="InterPro"/>
</dbReference>
<feature type="domain" description="Integrase catalytic" evidence="2">
    <location>
        <begin position="111"/>
        <end position="286"/>
    </location>
</feature>
<dbReference type="InterPro" id="IPR036397">
    <property type="entry name" value="RNaseH_sf"/>
</dbReference>
<dbReference type="RefSeq" id="WP_186405746.1">
    <property type="nucleotide sequence ID" value="NZ_FLQX01000026.1"/>
</dbReference>
<accession>A0A1A8XFJ7</accession>
<dbReference type="InterPro" id="IPR054353">
    <property type="entry name" value="IstA-like_C"/>
</dbReference>
<protein>
    <submittedName>
        <fullName evidence="3">Integrase catalytic region</fullName>
    </submittedName>
</protein>
<dbReference type="PANTHER" id="PTHR35004">
    <property type="entry name" value="TRANSPOSASE RV3428C-RELATED"/>
    <property type="match status" value="1"/>
</dbReference>
<gene>
    <name evidence="3" type="ORF">ACCAA_1210004</name>
</gene>
<dbReference type="EMBL" id="FLQX01000026">
    <property type="protein sequence ID" value="SBT03945.1"/>
    <property type="molecule type" value="Genomic_DNA"/>
</dbReference>
<dbReference type="Gene3D" id="3.30.420.10">
    <property type="entry name" value="Ribonuclease H-like superfamily/Ribonuclease H"/>
    <property type="match status" value="1"/>
</dbReference>
<evidence type="ECO:0000259" key="2">
    <source>
        <dbReference type="PROSITE" id="PS50994"/>
    </source>
</evidence>
<dbReference type="SUPFAM" id="SSF53098">
    <property type="entry name" value="Ribonuclease H-like"/>
    <property type="match status" value="1"/>
</dbReference>
<dbReference type="NCBIfam" id="NF033546">
    <property type="entry name" value="transpos_IS21"/>
    <property type="match status" value="1"/>
</dbReference>
<reference evidence="3 4" key="1">
    <citation type="submission" date="2016-06" db="EMBL/GenBank/DDBJ databases">
        <authorList>
            <person name="Kjaerup R.B."/>
            <person name="Dalgaard T.S."/>
            <person name="Juul-Madsen H.R."/>
        </authorList>
    </citation>
    <scope>NUCLEOTIDE SEQUENCE [LARGE SCALE GENOMIC DNA]</scope>
    <source>
        <strain evidence="3">3</strain>
    </source>
</reference>
<evidence type="ECO:0000313" key="3">
    <source>
        <dbReference type="EMBL" id="SBT03945.1"/>
    </source>
</evidence>
<sequence>MIDYEMYCKIKDCHDRQQLTIAQTARTLNLHAETVAKWVGCAQFHPRQPVPRSSQLDPFKDQIVRLLETHPYSAQQIYQRLREDGFAGGYTIVKSYVRKVRPARRQAFLKLSFAPGEAAQLDWGEYGTISVGSTRRRLSFFVMVLCHSRLMYVEFTVSQTMEHFLAAHEHAFAAFQGCPGRLMIDNLKSAVLRRVVGEAPMFNPRYVDFARHWGFGISACNVAKGNEKGRFENGVGYVKKNFLNGLDLLDFSAVNPAAALWLESIANVRIHGETHQRPVDRFKEEQALLHPLNPMPYDIGRIQSQRASKQFRVALDTNHYSVPAELASQRVTLKAYPDRVCIYHQDKLVARHVRSYDRRQDIEDPDHPKELLAQRRNAREQRLLMQFLGLSRHAQAYLEGIEQRRMNPRHHLWKIIALGEIYGVEALDRAIQDGIEFAAYSCEYIANILEMRARETPAHGALYLTRRQDLLDIEIPAPDLSPYDRHGDGH</sequence>